<organism evidence="2 3">
    <name type="scientific">Phyllosticta citrichinensis</name>
    <dbReference type="NCBI Taxonomy" id="1130410"/>
    <lineage>
        <taxon>Eukaryota</taxon>
        <taxon>Fungi</taxon>
        <taxon>Dikarya</taxon>
        <taxon>Ascomycota</taxon>
        <taxon>Pezizomycotina</taxon>
        <taxon>Dothideomycetes</taxon>
        <taxon>Dothideomycetes incertae sedis</taxon>
        <taxon>Botryosphaeriales</taxon>
        <taxon>Phyllostictaceae</taxon>
        <taxon>Phyllosticta</taxon>
    </lineage>
</organism>
<sequence>MTAHCPLASCLGSVPLCRWHFLRSSPPPSSSCLPLLHHLTGCLDRRRPTAALPPSTHTHATNLPTYPPLHLHCTHLSHLTAPSTRESQPTTTRRPISPSHLLPPLPLPSPPRHSALPSPSHPFRRLTCTEASFTACIHLPACLPAPQSWLPSSSSPVSYLPPLSPHHLQPLFSPTSQRERHSQCFVCLPPFPPSLPLPIPLMVRQR</sequence>
<accession>A0ABR1XIN0</accession>
<protein>
    <submittedName>
        <fullName evidence="2">Uncharacterized protein</fullName>
    </submittedName>
</protein>
<feature type="region of interest" description="Disordered" evidence="1">
    <location>
        <begin position="80"/>
        <end position="120"/>
    </location>
</feature>
<gene>
    <name evidence="2" type="ORF">IWX90DRAFT_50806</name>
</gene>
<name>A0ABR1XIN0_9PEZI</name>
<evidence type="ECO:0000256" key="1">
    <source>
        <dbReference type="SAM" id="MobiDB-lite"/>
    </source>
</evidence>
<feature type="compositionally biased region" description="Polar residues" evidence="1">
    <location>
        <begin position="81"/>
        <end position="92"/>
    </location>
</feature>
<keyword evidence="3" id="KW-1185">Reference proteome</keyword>
<evidence type="ECO:0000313" key="2">
    <source>
        <dbReference type="EMBL" id="KAK8155866.1"/>
    </source>
</evidence>
<comment type="caution">
    <text evidence="2">The sequence shown here is derived from an EMBL/GenBank/DDBJ whole genome shotgun (WGS) entry which is preliminary data.</text>
</comment>
<dbReference type="Proteomes" id="UP001456524">
    <property type="component" value="Unassembled WGS sequence"/>
</dbReference>
<proteinExistence type="predicted"/>
<dbReference type="EMBL" id="JBBWUH010000010">
    <property type="protein sequence ID" value="KAK8155866.1"/>
    <property type="molecule type" value="Genomic_DNA"/>
</dbReference>
<evidence type="ECO:0000313" key="3">
    <source>
        <dbReference type="Proteomes" id="UP001456524"/>
    </source>
</evidence>
<reference evidence="2 3" key="1">
    <citation type="journal article" date="2022" name="G3 (Bethesda)">
        <title>Enemy or ally: a genomic approach to elucidate the lifestyle of Phyllosticta citrichinaensis.</title>
        <authorList>
            <person name="Buijs V.A."/>
            <person name="Groenewald J.Z."/>
            <person name="Haridas S."/>
            <person name="LaButti K.M."/>
            <person name="Lipzen A."/>
            <person name="Martin F.M."/>
            <person name="Barry K."/>
            <person name="Grigoriev I.V."/>
            <person name="Crous P.W."/>
            <person name="Seidl M.F."/>
        </authorList>
    </citation>
    <scope>NUCLEOTIDE SEQUENCE [LARGE SCALE GENOMIC DNA]</scope>
    <source>
        <strain evidence="2 3">CBS 129764</strain>
    </source>
</reference>
<feature type="compositionally biased region" description="Pro residues" evidence="1">
    <location>
        <begin position="101"/>
        <end position="111"/>
    </location>
</feature>